<reference evidence="2 3" key="1">
    <citation type="submission" date="2016-10" db="EMBL/GenBank/DDBJ databases">
        <authorList>
            <person name="de Groot N.N."/>
        </authorList>
    </citation>
    <scope>NUCLEOTIDE SEQUENCE [LARGE SCALE GENOMIC DNA]</scope>
    <source>
        <strain evidence="2 3">DSM 16199</strain>
    </source>
</reference>
<keyword evidence="1" id="KW-0812">Transmembrane</keyword>
<keyword evidence="1" id="KW-0472">Membrane</keyword>
<dbReference type="Proteomes" id="UP000199550">
    <property type="component" value="Unassembled WGS sequence"/>
</dbReference>
<evidence type="ECO:0000313" key="3">
    <source>
        <dbReference type="Proteomes" id="UP000199550"/>
    </source>
</evidence>
<name>A0A1I4D6Y1_9RHOB</name>
<evidence type="ECO:0000256" key="1">
    <source>
        <dbReference type="SAM" id="Phobius"/>
    </source>
</evidence>
<evidence type="ECO:0000313" key="2">
    <source>
        <dbReference type="EMBL" id="SFK88589.1"/>
    </source>
</evidence>
<gene>
    <name evidence="2" type="ORF">SAMN04488004_103234</name>
</gene>
<sequence>MIVDMARRAFNPRLRRARAATKDLETLDGALTAVVGGILQESNRTAFTIVGVATSKIVAAGVVAGTFSGIAAFGAASTGTAIATLSGAAATTATLYWVGSSVGMGVAAGSVMVTGGALAAGIPIALLVRRRIFGRRRTTADLGSQEQAALYAALCLAAPVRIMKAKASPLLPVEMRIFAQTGLAPLIAALNENYINVPRIDGENRCAARNGSLAYWPRRRLTRAVRRLDRIAMIWAKA</sequence>
<protein>
    <submittedName>
        <fullName evidence="2">Uncharacterized protein</fullName>
    </submittedName>
</protein>
<dbReference type="RefSeq" id="WP_090185960.1">
    <property type="nucleotide sequence ID" value="NZ_FOTF01000003.1"/>
</dbReference>
<dbReference type="STRING" id="195913.SAMN04488004_103234"/>
<organism evidence="2 3">
    <name type="scientific">Loktanella salsilacus</name>
    <dbReference type="NCBI Taxonomy" id="195913"/>
    <lineage>
        <taxon>Bacteria</taxon>
        <taxon>Pseudomonadati</taxon>
        <taxon>Pseudomonadota</taxon>
        <taxon>Alphaproteobacteria</taxon>
        <taxon>Rhodobacterales</taxon>
        <taxon>Roseobacteraceae</taxon>
        <taxon>Loktanella</taxon>
    </lineage>
</organism>
<accession>A0A1I4D6Y1</accession>
<dbReference type="EMBL" id="FOTF01000003">
    <property type="protein sequence ID" value="SFK88589.1"/>
    <property type="molecule type" value="Genomic_DNA"/>
</dbReference>
<feature type="transmembrane region" description="Helical" evidence="1">
    <location>
        <begin position="104"/>
        <end position="128"/>
    </location>
</feature>
<dbReference type="OrthoDB" id="7874840at2"/>
<keyword evidence="1" id="KW-1133">Transmembrane helix</keyword>
<feature type="transmembrane region" description="Helical" evidence="1">
    <location>
        <begin position="46"/>
        <end position="73"/>
    </location>
</feature>
<proteinExistence type="predicted"/>
<dbReference type="AlphaFoldDB" id="A0A1I4D6Y1"/>
<keyword evidence="3" id="KW-1185">Reference proteome</keyword>